<evidence type="ECO:0000313" key="4">
    <source>
        <dbReference type="Proteomes" id="UP001597185"/>
    </source>
</evidence>
<organism evidence="3 4">
    <name type="scientific">Halorubrum laminariae</name>
    <dbReference type="NCBI Taxonomy" id="1433523"/>
    <lineage>
        <taxon>Archaea</taxon>
        <taxon>Methanobacteriati</taxon>
        <taxon>Methanobacteriota</taxon>
        <taxon>Stenosarchaea group</taxon>
        <taxon>Halobacteria</taxon>
        <taxon>Halobacteriales</taxon>
        <taxon>Haloferacaceae</taxon>
        <taxon>Halorubrum</taxon>
    </lineage>
</organism>
<feature type="domain" description="Phosphoadenosine phosphosulphate reductase" evidence="2">
    <location>
        <begin position="52"/>
        <end position="223"/>
    </location>
</feature>
<dbReference type="SUPFAM" id="SSF52402">
    <property type="entry name" value="Adenine nucleotide alpha hydrolases-like"/>
    <property type="match status" value="1"/>
</dbReference>
<dbReference type="RefSeq" id="WP_256397030.1">
    <property type="nucleotide sequence ID" value="NZ_JANHDL010000004.1"/>
</dbReference>
<sequence>MIEMEEYGIAPPPEAIHSETIAKPQPQSEPLDILESDRILEVPNGRGEKTDAVLFSGGDDSLALTHLAMEEGWADFVIHLETNSSIPENLDYVREVCETFCWPLLIISSPMPLDTFAYRYGFAGAPSHTMAYNYFKGRQLGHFYRKKHGNVKYLSGVRKLESDRRMENIEAEVQYESTSHSGNFTGWWVSPLIEKSDDWITRYREEHSLPQNPVSAKIHRSGDCQCLAYGNRQEELIMIESEYPDFAAWLLSVEKRVQEYRGRVMILEETHPEIAKQVESLREETRPYPMRLSVLKEHFPTVFREIVDVDAETAILKGQTEPTSYIGHGGLSSKELRDLTASADASQQTLCESCGDPCYTLSPAVQANVEEAKERAARATPTQQTLPGTTDDYASSPAIASNESADRTHRQQTFE</sequence>
<proteinExistence type="predicted"/>
<gene>
    <name evidence="3" type="ORF">ACFR9T_06120</name>
</gene>
<dbReference type="InterPro" id="IPR014729">
    <property type="entry name" value="Rossmann-like_a/b/a_fold"/>
</dbReference>
<dbReference type="EMBL" id="JBHUDB010000002">
    <property type="protein sequence ID" value="MFD1570162.1"/>
    <property type="molecule type" value="Genomic_DNA"/>
</dbReference>
<dbReference type="Pfam" id="PF01507">
    <property type="entry name" value="PAPS_reduct"/>
    <property type="match status" value="1"/>
</dbReference>
<evidence type="ECO:0000256" key="1">
    <source>
        <dbReference type="SAM" id="MobiDB-lite"/>
    </source>
</evidence>
<evidence type="ECO:0000313" key="3">
    <source>
        <dbReference type="EMBL" id="MFD1570162.1"/>
    </source>
</evidence>
<accession>A0ABD6BYD3</accession>
<feature type="region of interest" description="Disordered" evidence="1">
    <location>
        <begin position="370"/>
        <end position="415"/>
    </location>
</feature>
<evidence type="ECO:0000259" key="2">
    <source>
        <dbReference type="Pfam" id="PF01507"/>
    </source>
</evidence>
<dbReference type="Proteomes" id="UP001597185">
    <property type="component" value="Unassembled WGS sequence"/>
</dbReference>
<dbReference type="Gene3D" id="3.40.50.620">
    <property type="entry name" value="HUPs"/>
    <property type="match status" value="1"/>
</dbReference>
<name>A0ABD6BYD3_9EURY</name>
<reference evidence="3 4" key="1">
    <citation type="journal article" date="2019" name="Int. J. Syst. Evol. Microbiol.">
        <title>The Global Catalogue of Microorganisms (GCM) 10K type strain sequencing project: providing services to taxonomists for standard genome sequencing and annotation.</title>
        <authorList>
            <consortium name="The Broad Institute Genomics Platform"/>
            <consortium name="The Broad Institute Genome Sequencing Center for Infectious Disease"/>
            <person name="Wu L."/>
            <person name="Ma J."/>
        </authorList>
    </citation>
    <scope>NUCLEOTIDE SEQUENCE [LARGE SCALE GENOMIC DNA]</scope>
    <source>
        <strain evidence="3 4">CGMCC 1.12689</strain>
    </source>
</reference>
<comment type="caution">
    <text evidence="3">The sequence shown here is derived from an EMBL/GenBank/DDBJ whole genome shotgun (WGS) entry which is preliminary data.</text>
</comment>
<keyword evidence="4" id="KW-1185">Reference proteome</keyword>
<dbReference type="AlphaFoldDB" id="A0ABD6BYD3"/>
<protein>
    <submittedName>
        <fullName evidence="3">Phosphoadenosine phosphosulfate reductase family protein</fullName>
    </submittedName>
</protein>
<dbReference type="InterPro" id="IPR002500">
    <property type="entry name" value="PAPS_reduct_dom"/>
</dbReference>